<dbReference type="RefSeq" id="WP_158369025.1">
    <property type="nucleotide sequence ID" value="NZ_JAOQJU010000004.1"/>
</dbReference>
<accession>A0ABT2RKW6</accession>
<dbReference type="EMBL" id="JAOQJU010000004">
    <property type="protein sequence ID" value="MCU6686058.1"/>
    <property type="molecule type" value="Genomic_DNA"/>
</dbReference>
<evidence type="ECO:0000259" key="2">
    <source>
        <dbReference type="Pfam" id="PF00535"/>
    </source>
</evidence>
<feature type="transmembrane region" description="Helical" evidence="1">
    <location>
        <begin position="237"/>
        <end position="256"/>
    </location>
</feature>
<keyword evidence="4" id="KW-1185">Reference proteome</keyword>
<organism evidence="3 4">
    <name type="scientific">Dorea acetigenes</name>
    <dbReference type="NCBI Taxonomy" id="2981787"/>
    <lineage>
        <taxon>Bacteria</taxon>
        <taxon>Bacillati</taxon>
        <taxon>Bacillota</taxon>
        <taxon>Clostridia</taxon>
        <taxon>Lachnospirales</taxon>
        <taxon>Lachnospiraceae</taxon>
        <taxon>Dorea</taxon>
    </lineage>
</organism>
<reference evidence="3 4" key="1">
    <citation type="journal article" date="2021" name="ISME Commun">
        <title>Automated analysis of genomic sequences facilitates high-throughput and comprehensive description of bacteria.</title>
        <authorList>
            <person name="Hitch T.C.A."/>
        </authorList>
    </citation>
    <scope>NUCLEOTIDE SEQUENCE [LARGE SCALE GENOMIC DNA]</scope>
    <source>
        <strain evidence="3 4">Sanger_03</strain>
    </source>
</reference>
<evidence type="ECO:0000313" key="4">
    <source>
        <dbReference type="Proteomes" id="UP001652431"/>
    </source>
</evidence>
<evidence type="ECO:0000313" key="3">
    <source>
        <dbReference type="EMBL" id="MCU6686058.1"/>
    </source>
</evidence>
<dbReference type="SUPFAM" id="SSF53448">
    <property type="entry name" value="Nucleotide-diphospho-sugar transferases"/>
    <property type="match status" value="1"/>
</dbReference>
<dbReference type="PANTHER" id="PTHR22916:SF3">
    <property type="entry name" value="UDP-GLCNAC:BETAGAL BETA-1,3-N-ACETYLGLUCOSAMINYLTRANSFERASE-LIKE PROTEIN 1"/>
    <property type="match status" value="1"/>
</dbReference>
<dbReference type="CDD" id="cd00761">
    <property type="entry name" value="Glyco_tranf_GTA_type"/>
    <property type="match status" value="1"/>
</dbReference>
<sequence>MNTTIDEPLVSVIVPAHFSSETITETLDSIIAQEYDNYEIIVVSDHVDISTQKILEKYKNNCNKLKIVTLGSKCGAGYARYIGIKKSKGEYIAFLDSDDLWKKDKLYRQVKFMRDNNVSFSYSDYELINEDGSETGKIRVAPRKVSYMRMLRGDSIGCLTVMVESRFLKRIPVVLLQKRNDYALWCSALKEIRLAKKVPGILASYRKSNHGLSSGSKFSLIKYHYKLHRRHNGFSPVVSFLLVVSNVFVYLGNITIRTRKSA</sequence>
<dbReference type="Gene3D" id="3.90.550.10">
    <property type="entry name" value="Spore Coat Polysaccharide Biosynthesis Protein SpsA, Chain A"/>
    <property type="match status" value="1"/>
</dbReference>
<keyword evidence="1" id="KW-0812">Transmembrane</keyword>
<proteinExistence type="predicted"/>
<dbReference type="Pfam" id="PF00535">
    <property type="entry name" value="Glycos_transf_2"/>
    <property type="match status" value="1"/>
</dbReference>
<feature type="domain" description="Glycosyltransferase 2-like" evidence="2">
    <location>
        <begin position="11"/>
        <end position="140"/>
    </location>
</feature>
<name>A0ABT2RKW6_9FIRM</name>
<keyword evidence="1" id="KW-1133">Transmembrane helix</keyword>
<gene>
    <name evidence="3" type="ORF">OCV99_05715</name>
</gene>
<dbReference type="Proteomes" id="UP001652431">
    <property type="component" value="Unassembled WGS sequence"/>
</dbReference>
<evidence type="ECO:0000256" key="1">
    <source>
        <dbReference type="SAM" id="Phobius"/>
    </source>
</evidence>
<dbReference type="PANTHER" id="PTHR22916">
    <property type="entry name" value="GLYCOSYLTRANSFERASE"/>
    <property type="match status" value="1"/>
</dbReference>
<dbReference type="InterPro" id="IPR029044">
    <property type="entry name" value="Nucleotide-diphossugar_trans"/>
</dbReference>
<comment type="caution">
    <text evidence="3">The sequence shown here is derived from an EMBL/GenBank/DDBJ whole genome shotgun (WGS) entry which is preliminary data.</text>
</comment>
<keyword evidence="1" id="KW-0472">Membrane</keyword>
<dbReference type="InterPro" id="IPR001173">
    <property type="entry name" value="Glyco_trans_2-like"/>
</dbReference>
<protein>
    <submittedName>
        <fullName evidence="3">Glycosyltransferase</fullName>
    </submittedName>
</protein>